<dbReference type="Proteomes" id="UP000230390">
    <property type="component" value="Unassembled WGS sequence"/>
</dbReference>
<name>A0A2G8TB09_9BURK</name>
<evidence type="ECO:0000313" key="3">
    <source>
        <dbReference type="Proteomes" id="UP000230390"/>
    </source>
</evidence>
<dbReference type="AlphaFoldDB" id="A0A2G8TB09"/>
<dbReference type="EMBL" id="PDOC01000020">
    <property type="protein sequence ID" value="PIL42858.1"/>
    <property type="molecule type" value="Genomic_DNA"/>
</dbReference>
<reference evidence="2 3" key="1">
    <citation type="submission" date="2017-10" db="EMBL/GenBank/DDBJ databases">
        <title>Massilia psychrophilum sp. nov., a novel purple-pigmented bacterium isolated from Tianshan glacier, Xinjiang Municipality, China.</title>
        <authorList>
            <person name="Wang H."/>
        </authorList>
    </citation>
    <scope>NUCLEOTIDE SEQUENCE [LARGE SCALE GENOMIC DNA]</scope>
    <source>
        <strain evidence="2 3">JCM 30074</strain>
    </source>
</reference>
<sequence>MTLITRRFAAWLACFAILFAALAPSISHAFTPPNSQTWAEICTANGLSMVMVGDDGGAPAEPSTKLSHLEHCPFCSSHGGSLALLPPAGMTVPLIDTQDSRPSLFFQSPHPLPIWTSAQSRAPPARA</sequence>
<organism evidence="2 3">
    <name type="scientific">Massilia eurypsychrophila</name>
    <dbReference type="NCBI Taxonomy" id="1485217"/>
    <lineage>
        <taxon>Bacteria</taxon>
        <taxon>Pseudomonadati</taxon>
        <taxon>Pseudomonadota</taxon>
        <taxon>Betaproteobacteria</taxon>
        <taxon>Burkholderiales</taxon>
        <taxon>Oxalobacteraceae</taxon>
        <taxon>Telluria group</taxon>
        <taxon>Massilia</taxon>
    </lineage>
</organism>
<gene>
    <name evidence="2" type="ORF">CR105_22235</name>
</gene>
<accession>A0A2G8TB09</accession>
<dbReference type="InterPro" id="IPR021333">
    <property type="entry name" value="DUF2946"/>
</dbReference>
<evidence type="ECO:0000256" key="1">
    <source>
        <dbReference type="SAM" id="SignalP"/>
    </source>
</evidence>
<feature type="signal peptide" evidence="1">
    <location>
        <begin position="1"/>
        <end position="29"/>
    </location>
</feature>
<dbReference type="OrthoDB" id="8536886at2"/>
<evidence type="ECO:0000313" key="2">
    <source>
        <dbReference type="EMBL" id="PIL42858.1"/>
    </source>
</evidence>
<dbReference type="Pfam" id="PF11162">
    <property type="entry name" value="DUF2946"/>
    <property type="match status" value="1"/>
</dbReference>
<feature type="chain" id="PRO_5013809140" description="DUF2946 domain-containing protein" evidence="1">
    <location>
        <begin position="30"/>
        <end position="127"/>
    </location>
</feature>
<keyword evidence="1" id="KW-0732">Signal</keyword>
<protein>
    <recommendedName>
        <fullName evidence="4">DUF2946 domain-containing protein</fullName>
    </recommendedName>
</protein>
<proteinExistence type="predicted"/>
<comment type="caution">
    <text evidence="2">The sequence shown here is derived from an EMBL/GenBank/DDBJ whole genome shotgun (WGS) entry which is preliminary data.</text>
</comment>
<keyword evidence="3" id="KW-1185">Reference proteome</keyword>
<evidence type="ECO:0008006" key="4">
    <source>
        <dbReference type="Google" id="ProtNLM"/>
    </source>
</evidence>